<feature type="transmembrane region" description="Helical" evidence="3">
    <location>
        <begin position="94"/>
        <end position="119"/>
    </location>
</feature>
<keyword evidence="5" id="KW-1185">Reference proteome</keyword>
<name>A0A6G7VLF7_9RHOB</name>
<feature type="region of interest" description="Disordered" evidence="2">
    <location>
        <begin position="1"/>
        <end position="24"/>
    </location>
</feature>
<dbReference type="PRINTS" id="PR00950">
    <property type="entry name" value="TYPE3IMSPROT"/>
</dbReference>
<keyword evidence="3" id="KW-0472">Membrane</keyword>
<organism evidence="4 5">
    <name type="scientific">Pontivivens nitratireducens</name>
    <dbReference type="NCBI Taxonomy" id="2758038"/>
    <lineage>
        <taxon>Bacteria</taxon>
        <taxon>Pseudomonadati</taxon>
        <taxon>Pseudomonadota</taxon>
        <taxon>Alphaproteobacteria</taxon>
        <taxon>Rhodobacterales</taxon>
        <taxon>Paracoccaceae</taxon>
        <taxon>Pontivivens</taxon>
    </lineage>
</organism>
<dbReference type="Pfam" id="PF01312">
    <property type="entry name" value="Bac_export_2"/>
    <property type="match status" value="1"/>
</dbReference>
<sequence length="356" mass="38292">MSGEANDSGEKIHDPTPKKLEDARRKGNIARSPDLLSATSYLGLWIGLLIIGAAQIDSLGGSLSQIFAQAAGPQGIAVAKGAVMTAFVSASTLIVLPITMILAVLIAQRGVLFTGSNLMPKLERISVLKGFGRKFGAKGLFEFGKSFSKLIILSLALAIWFRLEKDRFIGLSGSSGGALAIYMGRTVLSLLGVATVVAGAISVVDMLWQRFEHLRKLRMSHQDLRDESKDAEGDPHQKAQRRRRAQELASNRMLADVPEADVILVNPTEIAVALKWARDQGCAPVCVAKGQGEIAARIRELAAENGIPVFRDVPTARTLFADLPVGSEIPQQTYVAVAAAIRFADRMRARARGQAR</sequence>
<dbReference type="EMBL" id="CP049811">
    <property type="protein sequence ID" value="QIK40627.1"/>
    <property type="molecule type" value="Genomic_DNA"/>
</dbReference>
<dbReference type="GO" id="GO:0005886">
    <property type="term" value="C:plasma membrane"/>
    <property type="evidence" value="ECO:0007669"/>
    <property type="project" value="TreeGrafter"/>
</dbReference>
<keyword evidence="4" id="KW-0282">Flagellum</keyword>
<reference evidence="4 5" key="1">
    <citation type="submission" date="2020-03" db="EMBL/GenBank/DDBJ databases">
        <title>Complete genome sequence of Monaibacterium sp. ALG8 with diverse plasmids.</title>
        <authorList>
            <person name="Sun C."/>
        </authorList>
    </citation>
    <scope>NUCLEOTIDE SEQUENCE [LARGE SCALE GENOMIC DNA]</scope>
    <source>
        <strain evidence="4 5">ALG8</strain>
    </source>
</reference>
<dbReference type="Proteomes" id="UP000500791">
    <property type="component" value="Chromosome"/>
</dbReference>
<evidence type="ECO:0000256" key="2">
    <source>
        <dbReference type="SAM" id="MobiDB-lite"/>
    </source>
</evidence>
<evidence type="ECO:0000256" key="3">
    <source>
        <dbReference type="SAM" id="Phobius"/>
    </source>
</evidence>
<keyword evidence="4" id="KW-0969">Cilium</keyword>
<feature type="transmembrane region" description="Helical" evidence="3">
    <location>
        <begin position="181"/>
        <end position="208"/>
    </location>
</feature>
<feature type="transmembrane region" description="Helical" evidence="3">
    <location>
        <begin position="35"/>
        <end position="56"/>
    </location>
</feature>
<dbReference type="Gene3D" id="3.40.1690.10">
    <property type="entry name" value="secretion proteins EscU"/>
    <property type="match status" value="1"/>
</dbReference>
<dbReference type="PANTHER" id="PTHR30531">
    <property type="entry name" value="FLAGELLAR BIOSYNTHETIC PROTEIN FLHB"/>
    <property type="match status" value="1"/>
</dbReference>
<keyword evidence="3" id="KW-0812">Transmembrane</keyword>
<comment type="similarity">
    <text evidence="1">Belongs to the type III secretion exporter family.</text>
</comment>
<proteinExistence type="inferred from homology"/>
<evidence type="ECO:0000313" key="5">
    <source>
        <dbReference type="Proteomes" id="UP000500791"/>
    </source>
</evidence>
<dbReference type="KEGG" id="mon:G8E03_07505"/>
<feature type="region of interest" description="Disordered" evidence="2">
    <location>
        <begin position="223"/>
        <end position="242"/>
    </location>
</feature>
<protein>
    <submittedName>
        <fullName evidence="4">Flagellar biosynthesis protein FlhB</fullName>
    </submittedName>
</protein>
<dbReference type="SUPFAM" id="SSF160544">
    <property type="entry name" value="EscU C-terminal domain-like"/>
    <property type="match status" value="1"/>
</dbReference>
<feature type="compositionally biased region" description="Basic and acidic residues" evidence="2">
    <location>
        <begin position="8"/>
        <end position="24"/>
    </location>
</feature>
<evidence type="ECO:0000313" key="4">
    <source>
        <dbReference type="EMBL" id="QIK40627.1"/>
    </source>
</evidence>
<dbReference type="PANTHER" id="PTHR30531:SF12">
    <property type="entry name" value="FLAGELLAR BIOSYNTHETIC PROTEIN FLHB"/>
    <property type="match status" value="1"/>
</dbReference>
<dbReference type="GO" id="GO:0009306">
    <property type="term" value="P:protein secretion"/>
    <property type="evidence" value="ECO:0007669"/>
    <property type="project" value="InterPro"/>
</dbReference>
<keyword evidence="4" id="KW-0966">Cell projection</keyword>
<dbReference type="RefSeq" id="WP_166190305.1">
    <property type="nucleotide sequence ID" value="NZ_CP049811.1"/>
</dbReference>
<feature type="transmembrane region" description="Helical" evidence="3">
    <location>
        <begin position="140"/>
        <end position="161"/>
    </location>
</feature>
<dbReference type="InterPro" id="IPR029025">
    <property type="entry name" value="T3SS_substrate_exporter_C"/>
</dbReference>
<keyword evidence="3" id="KW-1133">Transmembrane helix</keyword>
<evidence type="ECO:0000256" key="1">
    <source>
        <dbReference type="ARBA" id="ARBA00010690"/>
    </source>
</evidence>
<gene>
    <name evidence="4" type="ORF">G8E03_07505</name>
</gene>
<dbReference type="InterPro" id="IPR006135">
    <property type="entry name" value="T3SS_substrate_exporter"/>
</dbReference>
<feature type="compositionally biased region" description="Basic and acidic residues" evidence="2">
    <location>
        <begin position="223"/>
        <end position="237"/>
    </location>
</feature>
<accession>A0A6G7VLF7</accession>
<dbReference type="AlphaFoldDB" id="A0A6G7VLF7"/>